<keyword evidence="2" id="KW-1185">Reference proteome</keyword>
<name>A0A5B9QN86_9BACT</name>
<proteinExistence type="predicted"/>
<dbReference type="OrthoDB" id="1372099at2"/>
<dbReference type="AlphaFoldDB" id="A0A5B9QN86"/>
<dbReference type="EMBL" id="CP042914">
    <property type="protein sequence ID" value="QEG40468.1"/>
    <property type="molecule type" value="Genomic_DNA"/>
</dbReference>
<evidence type="ECO:0000313" key="1">
    <source>
        <dbReference type="EMBL" id="QEG40468.1"/>
    </source>
</evidence>
<organism evidence="1 2">
    <name type="scientific">Roseimaritima ulvae</name>
    <dbReference type="NCBI Taxonomy" id="980254"/>
    <lineage>
        <taxon>Bacteria</taxon>
        <taxon>Pseudomonadati</taxon>
        <taxon>Planctomycetota</taxon>
        <taxon>Planctomycetia</taxon>
        <taxon>Pirellulales</taxon>
        <taxon>Pirellulaceae</taxon>
        <taxon>Roseimaritima</taxon>
    </lineage>
</organism>
<evidence type="ECO:0000313" key="2">
    <source>
        <dbReference type="Proteomes" id="UP000325286"/>
    </source>
</evidence>
<accession>A0A5B9QN86</accession>
<protein>
    <submittedName>
        <fullName evidence="1">Uncharacterized protein</fullName>
    </submittedName>
</protein>
<reference evidence="1 2" key="1">
    <citation type="submission" date="2019-08" db="EMBL/GenBank/DDBJ databases">
        <title>Deep-cultivation of Planctomycetes and their phenomic and genomic characterization uncovers novel biology.</title>
        <authorList>
            <person name="Wiegand S."/>
            <person name="Jogler M."/>
            <person name="Boedeker C."/>
            <person name="Pinto D."/>
            <person name="Vollmers J."/>
            <person name="Rivas-Marin E."/>
            <person name="Kohn T."/>
            <person name="Peeters S.H."/>
            <person name="Heuer A."/>
            <person name="Rast P."/>
            <person name="Oberbeckmann S."/>
            <person name="Bunk B."/>
            <person name="Jeske O."/>
            <person name="Meyerdierks A."/>
            <person name="Storesund J.E."/>
            <person name="Kallscheuer N."/>
            <person name="Luecker S."/>
            <person name="Lage O.M."/>
            <person name="Pohl T."/>
            <person name="Merkel B.J."/>
            <person name="Hornburger P."/>
            <person name="Mueller R.-W."/>
            <person name="Bruemmer F."/>
            <person name="Labrenz M."/>
            <person name="Spormann A.M."/>
            <person name="Op den Camp H."/>
            <person name="Overmann J."/>
            <person name="Amann R."/>
            <person name="Jetten M.S.M."/>
            <person name="Mascher T."/>
            <person name="Medema M.H."/>
            <person name="Devos D.P."/>
            <person name="Kaster A.-K."/>
            <person name="Ovreas L."/>
            <person name="Rohde M."/>
            <person name="Galperin M.Y."/>
            <person name="Jogler C."/>
        </authorList>
    </citation>
    <scope>NUCLEOTIDE SEQUENCE [LARGE SCALE GENOMIC DNA]</scope>
    <source>
        <strain evidence="1 2">UC8</strain>
    </source>
</reference>
<dbReference type="RefSeq" id="WP_148080263.1">
    <property type="nucleotide sequence ID" value="NZ_CP042914.1"/>
</dbReference>
<dbReference type="KEGG" id="rul:UC8_24800"/>
<sequence length="193" mass="21180">MGTHIDVLFPRRFNVTASKLAERLTQTFSTTASSLLTIKEHAWYSIELEPWHVTTISSGADEPAYIKADGPYGFDVNLYDQVCSLGHPERFRRLHVSDSPVSGPLQDVICSVVVALTGSASFACVAGGMGDSDQALDLAYYEGAGFTDACKLLETKLGAPAHSWSDLDVHRWLLHARETANKTMHGRPRRSRS</sequence>
<dbReference type="Proteomes" id="UP000325286">
    <property type="component" value="Chromosome"/>
</dbReference>
<gene>
    <name evidence="1" type="ORF">UC8_24800</name>
</gene>